<evidence type="ECO:0000313" key="6">
    <source>
        <dbReference type="Proteomes" id="UP001301388"/>
    </source>
</evidence>
<accession>A0ABU5TK67</accession>
<reference evidence="5 6" key="1">
    <citation type="submission" date="2023-12" db="EMBL/GenBank/DDBJ databases">
        <title>Baltic Sea Cyanobacteria.</title>
        <authorList>
            <person name="Delbaje E."/>
            <person name="Fewer D.P."/>
            <person name="Shishido T.K."/>
        </authorList>
    </citation>
    <scope>NUCLEOTIDE SEQUENCE [LARGE SCALE GENOMIC DNA]</scope>
    <source>
        <strain evidence="5 6">UHCC 0370</strain>
    </source>
</reference>
<evidence type="ECO:0000259" key="4">
    <source>
        <dbReference type="PROSITE" id="PS50113"/>
    </source>
</evidence>
<keyword evidence="6" id="KW-1185">Reference proteome</keyword>
<dbReference type="InterPro" id="IPR000700">
    <property type="entry name" value="PAS-assoc_C"/>
</dbReference>
<dbReference type="InterPro" id="IPR036457">
    <property type="entry name" value="PPM-type-like_dom_sf"/>
</dbReference>
<evidence type="ECO:0000259" key="3">
    <source>
        <dbReference type="PROSITE" id="PS50112"/>
    </source>
</evidence>
<keyword evidence="2" id="KW-1133">Transmembrane helix</keyword>
<dbReference type="Proteomes" id="UP001301388">
    <property type="component" value="Unassembled WGS sequence"/>
</dbReference>
<sequence length="788" mass="91090">MTLFKPAITLMNRLKYPQKFFLISLLFVLPLALVMNFLISELDSRIEFTQKEIYGNAYLRPLNQLWQYIPQRQLILQRQFYKSSQRLETASSDQELSELQKKIEQEFIKLTEVDRQFGQDIQTSERLRDVKFKWQGLLDGQEFLGFRNHDALLEEINLFRRHVVDFSNLILDPDLDTYYLMDAIAVKLPEMQKLLYKMMYTEAEIVFKQEVTSEKKARLISLISLLGDYNNELAANLERAFQNNPRGNLRNALSVHLRNVVVSISEVNTYISQLASQDNNTSVINNFYYQEMERTLDDSFTLWQKVVEHLDELLEDRIQGFQERKQFVLTFVAIVMISIIYLFVGFYLSVMRTVQQLDFASKQMTSGGAISIKLDSRDELSMVVRSFNSVAIALRESEEKYRSIFENSVDGIFQTTVDGRYLSVNPALARIYGYDSVEQMLAQIVDVKTQLYVDRDRRQQFQSLMEENDTITNFESQVYKRDRTTIWISENVRALRDIQGKLLYYEGTVEDISQRKIAEIALDGANKQILALNNLLKLENLRMSSELDVTRKLQQMILPKEQELELIAGLDIAGFMEPAAEVGGDYYDVLQQNGRIKIGIGDVTGHGLESGMLMIMVQTSVRTLLQSEENDPVRFLDILNRTIYGNVQRMSSDKNLTLSLIDYEKGKLILSGQHEEMILVRKNGTLERFDTIDLGFPIGLEEEIFGFLDQKHIHLHVGDVVVLYTDGITEAEDEERKLYGVDRLCEVVCQNVEASALEIRQAVIADLRSHIGNQKIYDDITLLVLKQK</sequence>
<protein>
    <submittedName>
        <fullName evidence="5">SpoIIE family protein phosphatase</fullName>
    </submittedName>
</protein>
<dbReference type="PROSITE" id="PS50113">
    <property type="entry name" value="PAC"/>
    <property type="match status" value="1"/>
</dbReference>
<keyword evidence="1" id="KW-0378">Hydrolase</keyword>
<dbReference type="SMART" id="SM00091">
    <property type="entry name" value="PAS"/>
    <property type="match status" value="1"/>
</dbReference>
<evidence type="ECO:0000313" key="5">
    <source>
        <dbReference type="EMBL" id="MEA5478664.1"/>
    </source>
</evidence>
<dbReference type="SMART" id="SM00331">
    <property type="entry name" value="PP2C_SIG"/>
    <property type="match status" value="1"/>
</dbReference>
<dbReference type="Pfam" id="PF07228">
    <property type="entry name" value="SpoIIE"/>
    <property type="match status" value="1"/>
</dbReference>
<feature type="transmembrane region" description="Helical" evidence="2">
    <location>
        <begin position="20"/>
        <end position="39"/>
    </location>
</feature>
<dbReference type="InterPro" id="IPR001610">
    <property type="entry name" value="PAC"/>
</dbReference>
<gene>
    <name evidence="5" type="ORF">VB774_13635</name>
</gene>
<dbReference type="Pfam" id="PF00989">
    <property type="entry name" value="PAS"/>
    <property type="match status" value="1"/>
</dbReference>
<dbReference type="PANTHER" id="PTHR43156:SF2">
    <property type="entry name" value="STAGE II SPORULATION PROTEIN E"/>
    <property type="match status" value="1"/>
</dbReference>
<comment type="caution">
    <text evidence="5">The sequence shown here is derived from an EMBL/GenBank/DDBJ whole genome shotgun (WGS) entry which is preliminary data.</text>
</comment>
<keyword evidence="2" id="KW-0472">Membrane</keyword>
<dbReference type="Gene3D" id="3.60.40.10">
    <property type="entry name" value="PPM-type phosphatase domain"/>
    <property type="match status" value="1"/>
</dbReference>
<dbReference type="SUPFAM" id="SSF55785">
    <property type="entry name" value="PYP-like sensor domain (PAS domain)"/>
    <property type="match status" value="1"/>
</dbReference>
<evidence type="ECO:0000256" key="2">
    <source>
        <dbReference type="SAM" id="Phobius"/>
    </source>
</evidence>
<keyword evidence="2" id="KW-0812">Transmembrane</keyword>
<feature type="transmembrane region" description="Helical" evidence="2">
    <location>
        <begin position="327"/>
        <end position="348"/>
    </location>
</feature>
<organism evidence="5 6">
    <name type="scientific">Pseudanabaena galeata UHCC 0370</name>
    <dbReference type="NCBI Taxonomy" id="3110310"/>
    <lineage>
        <taxon>Bacteria</taxon>
        <taxon>Bacillati</taxon>
        <taxon>Cyanobacteriota</taxon>
        <taxon>Cyanophyceae</taxon>
        <taxon>Pseudanabaenales</taxon>
        <taxon>Pseudanabaenaceae</taxon>
        <taxon>Pseudanabaena</taxon>
    </lineage>
</organism>
<dbReference type="PANTHER" id="PTHR43156">
    <property type="entry name" value="STAGE II SPORULATION PROTEIN E-RELATED"/>
    <property type="match status" value="1"/>
</dbReference>
<feature type="domain" description="PAS" evidence="3">
    <location>
        <begin position="397"/>
        <end position="438"/>
    </location>
</feature>
<dbReference type="NCBIfam" id="TIGR00229">
    <property type="entry name" value="sensory_box"/>
    <property type="match status" value="1"/>
</dbReference>
<dbReference type="CDD" id="cd00130">
    <property type="entry name" value="PAS"/>
    <property type="match status" value="1"/>
</dbReference>
<dbReference type="Gene3D" id="3.30.450.20">
    <property type="entry name" value="PAS domain"/>
    <property type="match status" value="1"/>
</dbReference>
<name>A0ABU5TK67_9CYAN</name>
<dbReference type="EMBL" id="JAYGIE010000077">
    <property type="protein sequence ID" value="MEA5478664.1"/>
    <property type="molecule type" value="Genomic_DNA"/>
</dbReference>
<dbReference type="PROSITE" id="PS50112">
    <property type="entry name" value="PAS"/>
    <property type="match status" value="1"/>
</dbReference>
<dbReference type="RefSeq" id="WP_323262101.1">
    <property type="nucleotide sequence ID" value="NZ_JAYGIE010000077.1"/>
</dbReference>
<dbReference type="SMART" id="SM00086">
    <property type="entry name" value="PAC"/>
    <property type="match status" value="1"/>
</dbReference>
<proteinExistence type="predicted"/>
<dbReference type="InterPro" id="IPR035965">
    <property type="entry name" value="PAS-like_dom_sf"/>
</dbReference>
<dbReference type="InterPro" id="IPR001932">
    <property type="entry name" value="PPM-type_phosphatase-like_dom"/>
</dbReference>
<feature type="domain" description="PAC" evidence="4">
    <location>
        <begin position="472"/>
        <end position="524"/>
    </location>
</feature>
<dbReference type="InterPro" id="IPR000014">
    <property type="entry name" value="PAS"/>
</dbReference>
<evidence type="ECO:0000256" key="1">
    <source>
        <dbReference type="ARBA" id="ARBA00022801"/>
    </source>
</evidence>
<dbReference type="InterPro" id="IPR052016">
    <property type="entry name" value="Bact_Sigma-Reg"/>
</dbReference>
<dbReference type="InterPro" id="IPR013767">
    <property type="entry name" value="PAS_fold"/>
</dbReference>